<dbReference type="OrthoDB" id="20872at2759"/>
<dbReference type="Proteomes" id="UP000800200">
    <property type="component" value="Unassembled WGS sequence"/>
</dbReference>
<protein>
    <submittedName>
        <fullName evidence="1">Uncharacterized protein</fullName>
    </submittedName>
</protein>
<dbReference type="AlphaFoldDB" id="A0A6A6DKE9"/>
<gene>
    <name evidence="1" type="ORF">K469DRAFT_595502</name>
</gene>
<reference evidence="1" key="1">
    <citation type="journal article" date="2020" name="Stud. Mycol.">
        <title>101 Dothideomycetes genomes: a test case for predicting lifestyles and emergence of pathogens.</title>
        <authorList>
            <person name="Haridas S."/>
            <person name="Albert R."/>
            <person name="Binder M."/>
            <person name="Bloem J."/>
            <person name="Labutti K."/>
            <person name="Salamov A."/>
            <person name="Andreopoulos B."/>
            <person name="Baker S."/>
            <person name="Barry K."/>
            <person name="Bills G."/>
            <person name="Bluhm B."/>
            <person name="Cannon C."/>
            <person name="Castanera R."/>
            <person name="Culley D."/>
            <person name="Daum C."/>
            <person name="Ezra D."/>
            <person name="Gonzalez J."/>
            <person name="Henrissat B."/>
            <person name="Kuo A."/>
            <person name="Liang C."/>
            <person name="Lipzen A."/>
            <person name="Lutzoni F."/>
            <person name="Magnuson J."/>
            <person name="Mondo S."/>
            <person name="Nolan M."/>
            <person name="Ohm R."/>
            <person name="Pangilinan J."/>
            <person name="Park H.-J."/>
            <person name="Ramirez L."/>
            <person name="Alfaro M."/>
            <person name="Sun H."/>
            <person name="Tritt A."/>
            <person name="Yoshinaga Y."/>
            <person name="Zwiers L.-H."/>
            <person name="Turgeon B."/>
            <person name="Goodwin S."/>
            <person name="Spatafora J."/>
            <person name="Crous P."/>
            <person name="Grigoriev I."/>
        </authorList>
    </citation>
    <scope>NUCLEOTIDE SEQUENCE</scope>
    <source>
        <strain evidence="1">CBS 207.26</strain>
    </source>
</reference>
<evidence type="ECO:0000313" key="1">
    <source>
        <dbReference type="EMBL" id="KAF2179595.1"/>
    </source>
</evidence>
<proteinExistence type="predicted"/>
<accession>A0A6A6DKE9</accession>
<name>A0A6A6DKE9_9PEZI</name>
<organism evidence="1 2">
    <name type="scientific">Zopfia rhizophila CBS 207.26</name>
    <dbReference type="NCBI Taxonomy" id="1314779"/>
    <lineage>
        <taxon>Eukaryota</taxon>
        <taxon>Fungi</taxon>
        <taxon>Dikarya</taxon>
        <taxon>Ascomycota</taxon>
        <taxon>Pezizomycotina</taxon>
        <taxon>Dothideomycetes</taxon>
        <taxon>Dothideomycetes incertae sedis</taxon>
        <taxon>Zopfiaceae</taxon>
        <taxon>Zopfia</taxon>
    </lineage>
</organism>
<evidence type="ECO:0000313" key="2">
    <source>
        <dbReference type="Proteomes" id="UP000800200"/>
    </source>
</evidence>
<keyword evidence="2" id="KW-1185">Reference proteome</keyword>
<dbReference type="EMBL" id="ML994665">
    <property type="protein sequence ID" value="KAF2179595.1"/>
    <property type="molecule type" value="Genomic_DNA"/>
</dbReference>
<feature type="non-terminal residue" evidence="1">
    <location>
        <position position="1"/>
    </location>
</feature>
<sequence length="118" mass="13272">EQPETPPNPRSTVSFRPCSDFVNRETLLTHIHNMLSVPASRVVLVGLDGPQLAIKYCHRAGEQLPETCALWVDASNTACFKRGHHNIVDIAKLPGRRDLKADIFQLVSSWLRDKSQEK</sequence>